<name>D8LNM8_ECTSI</name>
<protein>
    <submittedName>
        <fullName evidence="3">Uncharacterized protein</fullName>
    </submittedName>
</protein>
<feature type="region of interest" description="Disordered" evidence="1">
    <location>
        <begin position="132"/>
        <end position="178"/>
    </location>
</feature>
<sequence>MQSHRTLSRVRSLSSPPVIWLSLVLAVGGAAAAAPSWNTIILTGTYFSVYSEDERDLIWSVTSRFLFEFIVGICMIAIVTWLLLFRMKEIKECWKVHTRIRYYFGLTLIATAVNLVLGIFGTVYIVGGRQSNPGSSTGGLRSLRRLSKRSSKPRVPPARQAQGRPDDILTTIRPSQSD</sequence>
<keyword evidence="2" id="KW-1133">Transmembrane helix</keyword>
<feature type="transmembrane region" description="Helical" evidence="2">
    <location>
        <begin position="104"/>
        <end position="127"/>
    </location>
</feature>
<evidence type="ECO:0000256" key="1">
    <source>
        <dbReference type="SAM" id="MobiDB-lite"/>
    </source>
</evidence>
<feature type="compositionally biased region" description="Basic residues" evidence="1">
    <location>
        <begin position="142"/>
        <end position="152"/>
    </location>
</feature>
<keyword evidence="2" id="KW-0812">Transmembrane</keyword>
<organism evidence="3 4">
    <name type="scientific">Ectocarpus siliculosus</name>
    <name type="common">Brown alga</name>
    <name type="synonym">Conferva siliculosa</name>
    <dbReference type="NCBI Taxonomy" id="2880"/>
    <lineage>
        <taxon>Eukaryota</taxon>
        <taxon>Sar</taxon>
        <taxon>Stramenopiles</taxon>
        <taxon>Ochrophyta</taxon>
        <taxon>PX clade</taxon>
        <taxon>Phaeophyceae</taxon>
        <taxon>Ectocarpales</taxon>
        <taxon>Ectocarpaceae</taxon>
        <taxon>Ectocarpus</taxon>
    </lineage>
</organism>
<accession>D8LNM8</accession>
<evidence type="ECO:0000313" key="4">
    <source>
        <dbReference type="Proteomes" id="UP000002630"/>
    </source>
</evidence>
<reference evidence="3 4" key="1">
    <citation type="journal article" date="2010" name="Nature">
        <title>The Ectocarpus genome and the independent evolution of multicellularity in brown algae.</title>
        <authorList>
            <person name="Cock J.M."/>
            <person name="Sterck L."/>
            <person name="Rouze P."/>
            <person name="Scornet D."/>
            <person name="Allen A.E."/>
            <person name="Amoutzias G."/>
            <person name="Anthouard V."/>
            <person name="Artiguenave F."/>
            <person name="Aury J.M."/>
            <person name="Badger J.H."/>
            <person name="Beszteri B."/>
            <person name="Billiau K."/>
            <person name="Bonnet E."/>
            <person name="Bothwell J.H."/>
            <person name="Bowler C."/>
            <person name="Boyen C."/>
            <person name="Brownlee C."/>
            <person name="Carrano C.J."/>
            <person name="Charrier B."/>
            <person name="Cho G.Y."/>
            <person name="Coelho S.M."/>
            <person name="Collen J."/>
            <person name="Corre E."/>
            <person name="Da Silva C."/>
            <person name="Delage L."/>
            <person name="Delaroque N."/>
            <person name="Dittami S.M."/>
            <person name="Doulbeau S."/>
            <person name="Elias M."/>
            <person name="Farnham G."/>
            <person name="Gachon C.M."/>
            <person name="Gschloessl B."/>
            <person name="Heesch S."/>
            <person name="Jabbari K."/>
            <person name="Jubin C."/>
            <person name="Kawai H."/>
            <person name="Kimura K."/>
            <person name="Kloareg B."/>
            <person name="Kupper F.C."/>
            <person name="Lang D."/>
            <person name="Le Bail A."/>
            <person name="Leblanc C."/>
            <person name="Lerouge P."/>
            <person name="Lohr M."/>
            <person name="Lopez P.J."/>
            <person name="Martens C."/>
            <person name="Maumus F."/>
            <person name="Michel G."/>
            <person name="Miranda-Saavedra D."/>
            <person name="Morales J."/>
            <person name="Moreau H."/>
            <person name="Motomura T."/>
            <person name="Nagasato C."/>
            <person name="Napoli C.A."/>
            <person name="Nelson D.R."/>
            <person name="Nyvall-Collen P."/>
            <person name="Peters A.F."/>
            <person name="Pommier C."/>
            <person name="Potin P."/>
            <person name="Poulain J."/>
            <person name="Quesneville H."/>
            <person name="Read B."/>
            <person name="Rensing S.A."/>
            <person name="Ritter A."/>
            <person name="Rousvoal S."/>
            <person name="Samanta M."/>
            <person name="Samson G."/>
            <person name="Schroeder D.C."/>
            <person name="Segurens B."/>
            <person name="Strittmatter M."/>
            <person name="Tonon T."/>
            <person name="Tregear J.W."/>
            <person name="Valentin K."/>
            <person name="von Dassow P."/>
            <person name="Yamagishi T."/>
            <person name="Van de Peer Y."/>
            <person name="Wincker P."/>
        </authorList>
    </citation>
    <scope>NUCLEOTIDE SEQUENCE [LARGE SCALE GENOMIC DNA]</scope>
    <source>
        <strain evidence="4">Ec32 / CCAP1310/4</strain>
    </source>
</reference>
<evidence type="ECO:0000256" key="2">
    <source>
        <dbReference type="SAM" id="Phobius"/>
    </source>
</evidence>
<dbReference type="EMBL" id="FN649760">
    <property type="protein sequence ID" value="CBN78238.1"/>
    <property type="molecule type" value="Genomic_DNA"/>
</dbReference>
<evidence type="ECO:0000313" key="3">
    <source>
        <dbReference type="EMBL" id="CBN78238.1"/>
    </source>
</evidence>
<feature type="transmembrane region" description="Helical" evidence="2">
    <location>
        <begin position="57"/>
        <end position="84"/>
    </location>
</feature>
<proteinExistence type="predicted"/>
<keyword evidence="2" id="KW-0472">Membrane</keyword>
<dbReference type="InParanoid" id="D8LNM8"/>
<keyword evidence="4" id="KW-1185">Reference proteome</keyword>
<dbReference type="AlphaFoldDB" id="D8LNM8"/>
<gene>
    <name evidence="3" type="ORF">Esi_0005_0029</name>
</gene>
<dbReference type="Proteomes" id="UP000002630">
    <property type="component" value="Unassembled WGS sequence"/>
</dbReference>